<keyword evidence="7" id="KW-0118">Viral capsid assembly</keyword>
<dbReference type="Pfam" id="PF12236">
    <property type="entry name" value="Head-tail_con"/>
    <property type="match status" value="1"/>
</dbReference>
<reference evidence="12 13" key="1">
    <citation type="submission" date="2017-12" db="EMBL/GenBank/DDBJ databases">
        <title>Complete genome sequence of Ralstonia solanacearum infecting bacteriophage RS-IDN-P1 isolated from eggplant soil in Indonesia.</title>
        <authorList>
            <person name="Addy H.S."/>
            <person name="Farid M.M."/>
            <person name="Ahmad A.A."/>
            <person name="Huang Q."/>
        </authorList>
    </citation>
    <scope>NUCLEOTIDE SEQUENCE [LARGE SCALE GENOMIC DNA]</scope>
</reference>
<comment type="subcellular location">
    <subcellularLocation>
        <location evidence="2">Virion</location>
    </subcellularLocation>
</comment>
<dbReference type="GO" id="GO:0044423">
    <property type="term" value="C:virion component"/>
    <property type="evidence" value="ECO:0007669"/>
    <property type="project" value="UniProtKB-KW"/>
</dbReference>
<organism evidence="12 13">
    <name type="scientific">Ralstonia phage RsoP1IDN</name>
    <dbReference type="NCBI Taxonomy" id="2060091"/>
    <lineage>
        <taxon>Viruses</taxon>
        <taxon>Duplodnaviria</taxon>
        <taxon>Heunggongvirae</taxon>
        <taxon>Uroviricota</taxon>
        <taxon>Caudoviricetes</taxon>
        <taxon>Autographivirales</taxon>
        <taxon>Autonotataviridae</taxon>
        <taxon>Okabevirinae</taxon>
        <taxon>Higashivirus</taxon>
        <taxon>Higashivirus RsoP1IDN</taxon>
    </lineage>
</organism>
<comment type="function">
    <text evidence="1">Forms the portal vertex of the capsid. This portal plays critical roles in head assembly, genome packaging, neck/tail attachment, and genome ejection. The portal protein multimerizes as a single ring-shaped homododecamer arranged around a central channel.</text>
</comment>
<evidence type="ECO:0000256" key="10">
    <source>
        <dbReference type="ARBA" id="ARBA00023296"/>
    </source>
</evidence>
<evidence type="ECO:0000256" key="3">
    <source>
        <dbReference type="ARBA" id="ARBA00022470"/>
    </source>
</evidence>
<dbReference type="Proteomes" id="UP000242003">
    <property type="component" value="Segment"/>
</dbReference>
<dbReference type="EMBL" id="MG652450">
    <property type="protein sequence ID" value="AUG85427.1"/>
    <property type="molecule type" value="Genomic_DNA"/>
</dbReference>
<feature type="region of interest" description="Disordered" evidence="11">
    <location>
        <begin position="491"/>
        <end position="514"/>
    </location>
</feature>
<evidence type="ECO:0000256" key="8">
    <source>
        <dbReference type="ARBA" id="ARBA00023009"/>
    </source>
</evidence>
<gene>
    <name evidence="12" type="ORF">RsoP1IDN_26</name>
</gene>
<keyword evidence="4" id="KW-1162">Viral penetration into host cytoplasm</keyword>
<keyword evidence="8" id="KW-1171">Viral genome ejection through host cell envelope</keyword>
<proteinExistence type="predicted"/>
<name>A0A2P0VPH5_9CAUD</name>
<accession>A0A2P0VPH5</accession>
<dbReference type="InterPro" id="IPR020991">
    <property type="entry name" value="Connector_podovirus"/>
</dbReference>
<keyword evidence="10" id="KW-1160">Virus entry into host cell</keyword>
<keyword evidence="5" id="KW-1188">Viral release from host cell</keyword>
<evidence type="ECO:0000256" key="1">
    <source>
        <dbReference type="ARBA" id="ARBA00003421"/>
    </source>
</evidence>
<evidence type="ECO:0000256" key="2">
    <source>
        <dbReference type="ARBA" id="ARBA00004328"/>
    </source>
</evidence>
<protein>
    <submittedName>
        <fullName evidence="12">Head portal-like protein</fullName>
    </submittedName>
</protein>
<evidence type="ECO:0000256" key="9">
    <source>
        <dbReference type="ARBA" id="ARBA00023219"/>
    </source>
</evidence>
<keyword evidence="3" id="KW-1244">Viral short tail ejection system</keyword>
<sequence>MSNPYDSPKACWMALDGRANAVIRRSERYASWTQPSLCPPDGFTEQTEMQNDYQSVGSECVNSLSNRLVLNLFAPSRPFMRYDVPPEIAAKLQLDPAVIQTQLSKAERDSVKLLDQLSARPKLFEAIKHLIVIGNVLVILGKDKATPLRTVPIKKFRVKRSPSGKLVTLAIKECLKFDELDKKVQDELLQTSPTKYQFTPNNPPDCEWYTEVCLQQDGRYKVRTQVDDAVLVGAGYDAMYTEEDMPYRVLTWELPDGWHYGVGLVEQHAGDFAAISTMSAAQLQSAILASEFRWLVNPAGITQPEDMVNSQNGDVVPGSPDDVAAVTAATAGVAGALQVQDSILSKYVSRVGRAFLLASAAQRDAERVTAEEIRRDVLELETSLGGVYSRLAVDFQKPLAYWLARMLGVKLSDTGIQPTIITGLDALSRNSDLENLMRALQQLLVVSQIVAGGGPLSVTLSTTSIAAAIFAGNGVDANTFVNDPETQQALMEQEQARQESLAAAPSRARNQQGA</sequence>
<keyword evidence="6" id="KW-0946">Virion</keyword>
<evidence type="ECO:0000256" key="5">
    <source>
        <dbReference type="ARBA" id="ARBA00022612"/>
    </source>
</evidence>
<dbReference type="GO" id="GO:0099002">
    <property type="term" value="P:symbiont genome ejection through host cell envelope, short tail mechanism"/>
    <property type="evidence" value="ECO:0007669"/>
    <property type="project" value="UniProtKB-KW"/>
</dbReference>
<evidence type="ECO:0000256" key="7">
    <source>
        <dbReference type="ARBA" id="ARBA00022950"/>
    </source>
</evidence>
<evidence type="ECO:0000313" key="12">
    <source>
        <dbReference type="EMBL" id="AUG85427.1"/>
    </source>
</evidence>
<keyword evidence="9" id="KW-0231">Viral genome packaging</keyword>
<keyword evidence="13" id="KW-1185">Reference proteome</keyword>
<evidence type="ECO:0000313" key="13">
    <source>
        <dbReference type="Proteomes" id="UP000242003"/>
    </source>
</evidence>
<evidence type="ECO:0000256" key="11">
    <source>
        <dbReference type="SAM" id="MobiDB-lite"/>
    </source>
</evidence>
<evidence type="ECO:0000256" key="4">
    <source>
        <dbReference type="ARBA" id="ARBA00022595"/>
    </source>
</evidence>
<evidence type="ECO:0000256" key="6">
    <source>
        <dbReference type="ARBA" id="ARBA00022844"/>
    </source>
</evidence>